<evidence type="ECO:0000313" key="8">
    <source>
        <dbReference type="EMBL" id="TYZ22565.1"/>
    </source>
</evidence>
<comment type="subcellular location">
    <subcellularLocation>
        <location evidence="1">Cytoplasm</location>
    </subcellularLocation>
</comment>
<keyword evidence="4" id="KW-0808">Transferase</keyword>
<dbReference type="RefSeq" id="WP_149171488.1">
    <property type="nucleotide sequence ID" value="NZ_VTOY01000005.1"/>
</dbReference>
<dbReference type="InterPro" id="IPR001127">
    <property type="entry name" value="PTS_EIIA_1_perm"/>
</dbReference>
<evidence type="ECO:0000256" key="3">
    <source>
        <dbReference type="ARBA" id="ARBA00022597"/>
    </source>
</evidence>
<dbReference type="InterPro" id="IPR050890">
    <property type="entry name" value="PTS_EIIA_component"/>
</dbReference>
<proteinExistence type="predicted"/>
<comment type="caution">
    <text evidence="8">The sequence shown here is derived from an EMBL/GenBank/DDBJ whole genome shotgun (WGS) entry which is preliminary data.</text>
</comment>
<reference evidence="8 9" key="1">
    <citation type="submission" date="2019-08" db="EMBL/GenBank/DDBJ databases">
        <title>Selenomonas sp. mPRGC5 and Selenomonas sp. mPRGC8 isolated from ruminal fluid of dairy goat (Capra hircus).</title>
        <authorList>
            <person name="Poothong S."/>
            <person name="Nuengjamnong C."/>
            <person name="Tanasupawat S."/>
        </authorList>
    </citation>
    <scope>NUCLEOTIDE SEQUENCE [LARGE SCALE GENOMIC DNA]</scope>
    <source>
        <strain evidence="9">mPRGC5</strain>
    </source>
</reference>
<dbReference type="PANTHER" id="PTHR45008">
    <property type="entry name" value="PTS SYSTEM GLUCOSE-SPECIFIC EIIA COMPONENT"/>
    <property type="match status" value="1"/>
</dbReference>
<protein>
    <submittedName>
        <fullName evidence="8">PTS glucose transporter subunit IIA</fullName>
    </submittedName>
</protein>
<evidence type="ECO:0000259" key="7">
    <source>
        <dbReference type="PROSITE" id="PS51093"/>
    </source>
</evidence>
<dbReference type="SUPFAM" id="SSF51261">
    <property type="entry name" value="Duplicated hybrid motif"/>
    <property type="match status" value="1"/>
</dbReference>
<dbReference type="GO" id="GO:0016301">
    <property type="term" value="F:kinase activity"/>
    <property type="evidence" value="ECO:0007669"/>
    <property type="project" value="UniProtKB-KW"/>
</dbReference>
<keyword evidence="9" id="KW-1185">Reference proteome</keyword>
<dbReference type="FunFam" id="2.70.70.10:FF:000001">
    <property type="entry name" value="PTS system glucose-specific IIA component"/>
    <property type="match status" value="1"/>
</dbReference>
<keyword evidence="5" id="KW-0598">Phosphotransferase system</keyword>
<keyword evidence="2" id="KW-0813">Transport</keyword>
<dbReference type="GO" id="GO:0009401">
    <property type="term" value="P:phosphoenolpyruvate-dependent sugar phosphotransferase system"/>
    <property type="evidence" value="ECO:0007669"/>
    <property type="project" value="UniProtKB-KW"/>
</dbReference>
<dbReference type="EMBL" id="VTOY01000005">
    <property type="protein sequence ID" value="TYZ22565.1"/>
    <property type="molecule type" value="Genomic_DNA"/>
</dbReference>
<evidence type="ECO:0000313" key="9">
    <source>
        <dbReference type="Proteomes" id="UP000323646"/>
    </source>
</evidence>
<accession>A0A5D6W6Q9</accession>
<evidence type="ECO:0000256" key="4">
    <source>
        <dbReference type="ARBA" id="ARBA00022679"/>
    </source>
</evidence>
<dbReference type="Proteomes" id="UP000323646">
    <property type="component" value="Unassembled WGS sequence"/>
</dbReference>
<dbReference type="InterPro" id="IPR011055">
    <property type="entry name" value="Dup_hybrid_motif"/>
</dbReference>
<dbReference type="NCBIfam" id="TIGR00830">
    <property type="entry name" value="PTBA"/>
    <property type="match status" value="1"/>
</dbReference>
<dbReference type="PROSITE" id="PS51093">
    <property type="entry name" value="PTS_EIIA_TYPE_1"/>
    <property type="match status" value="1"/>
</dbReference>
<name>A0A5D6W6Q9_9FIRM</name>
<evidence type="ECO:0000256" key="5">
    <source>
        <dbReference type="ARBA" id="ARBA00022683"/>
    </source>
</evidence>
<dbReference type="Gene3D" id="2.70.70.10">
    <property type="entry name" value="Glucose Permease (Domain IIA)"/>
    <property type="match status" value="1"/>
</dbReference>
<dbReference type="PANTHER" id="PTHR45008:SF1">
    <property type="entry name" value="PTS SYSTEM GLUCOSE-SPECIFIC EIIA COMPONENT"/>
    <property type="match status" value="1"/>
</dbReference>
<gene>
    <name evidence="8" type="ORF">FZ040_07910</name>
</gene>
<dbReference type="AlphaFoldDB" id="A0A5D6W6Q9"/>
<evidence type="ECO:0000256" key="2">
    <source>
        <dbReference type="ARBA" id="ARBA00022448"/>
    </source>
</evidence>
<dbReference type="PROSITE" id="PS00371">
    <property type="entry name" value="PTS_EIIA_TYPE_1_HIS"/>
    <property type="match status" value="1"/>
</dbReference>
<organism evidence="8 9">
    <name type="scientific">Selenomonas ruminis</name>
    <dbReference type="NCBI Taxonomy" id="2593411"/>
    <lineage>
        <taxon>Bacteria</taxon>
        <taxon>Bacillati</taxon>
        <taxon>Bacillota</taxon>
        <taxon>Negativicutes</taxon>
        <taxon>Selenomonadales</taxon>
        <taxon>Selenomonadaceae</taxon>
        <taxon>Selenomonas</taxon>
    </lineage>
</organism>
<evidence type="ECO:0000256" key="6">
    <source>
        <dbReference type="ARBA" id="ARBA00022777"/>
    </source>
</evidence>
<dbReference type="Pfam" id="PF00358">
    <property type="entry name" value="PTS_EIIA_1"/>
    <property type="match status" value="1"/>
</dbReference>
<feature type="domain" description="PTS EIIA type-1" evidence="7">
    <location>
        <begin position="30"/>
        <end position="135"/>
    </location>
</feature>
<keyword evidence="3 8" id="KW-0762">Sugar transport</keyword>
<sequence>MFGLFGFGKKEKEIAAPVTGSILDITDVNDAVFSQKMMGDGFAVEPAEGADTVTAPCDGTVKLLADTLHAVAIESDGLEVLIHVGIDTVELGGCGFEALTQQGAKVSRGDALIRFDAESIKKEGKPLTTVIALTNGDEKAKKIEKHLDQPERVLTVQL</sequence>
<keyword evidence="6" id="KW-0418">Kinase</keyword>
<dbReference type="GO" id="GO:0005737">
    <property type="term" value="C:cytoplasm"/>
    <property type="evidence" value="ECO:0007669"/>
    <property type="project" value="UniProtKB-SubCell"/>
</dbReference>
<evidence type="ECO:0000256" key="1">
    <source>
        <dbReference type="ARBA" id="ARBA00004496"/>
    </source>
</evidence>
<dbReference type="OrthoDB" id="92465at2"/>